<proteinExistence type="predicted"/>
<dbReference type="RefSeq" id="WP_119593630.1">
    <property type="nucleotide sequence ID" value="NZ_QXFM01000117.1"/>
</dbReference>
<evidence type="ECO:0000313" key="2">
    <source>
        <dbReference type="Proteomes" id="UP000265366"/>
    </source>
</evidence>
<gene>
    <name evidence="1" type="ORF">D2V17_15115</name>
</gene>
<dbReference type="EMBL" id="QXFM01000117">
    <property type="protein sequence ID" value="RIV82641.1"/>
    <property type="molecule type" value="Genomic_DNA"/>
</dbReference>
<keyword evidence="2" id="KW-1185">Reference proteome</keyword>
<protein>
    <submittedName>
        <fullName evidence="1">Uncharacterized protein</fullName>
    </submittedName>
</protein>
<reference evidence="1 2" key="1">
    <citation type="submission" date="2018-08" db="EMBL/GenBank/DDBJ databases">
        <title>Erythrobacter zhengii sp.nov., a bacterium isolated from deep-sea sediment.</title>
        <authorList>
            <person name="Fang C."/>
            <person name="Wu Y.-H."/>
            <person name="Sun C."/>
            <person name="Wang H."/>
            <person name="Cheng H."/>
            <person name="Meng F.-X."/>
            <person name="Wang C.-S."/>
            <person name="Xu X.-W."/>
        </authorList>
    </citation>
    <scope>NUCLEOTIDE SEQUENCE [LARGE SCALE GENOMIC DNA]</scope>
    <source>
        <strain evidence="1 2">CCTCC AB 2015396</strain>
    </source>
</reference>
<organism evidence="1 2">
    <name type="scientific">Aurantiacibacter xanthus</name>
    <dbReference type="NCBI Taxonomy" id="1784712"/>
    <lineage>
        <taxon>Bacteria</taxon>
        <taxon>Pseudomonadati</taxon>
        <taxon>Pseudomonadota</taxon>
        <taxon>Alphaproteobacteria</taxon>
        <taxon>Sphingomonadales</taxon>
        <taxon>Erythrobacteraceae</taxon>
        <taxon>Aurantiacibacter</taxon>
    </lineage>
</organism>
<sequence>MTTIYTYGGLRVNRWLCCPVLAGSAQDQANPHAGMTNDQILREPLCEQDDRIPHKGGNGRPAATGCSFATVATMLR</sequence>
<name>A0A3A1P6D3_9SPHN</name>
<comment type="caution">
    <text evidence="1">The sequence shown here is derived from an EMBL/GenBank/DDBJ whole genome shotgun (WGS) entry which is preliminary data.</text>
</comment>
<evidence type="ECO:0000313" key="1">
    <source>
        <dbReference type="EMBL" id="RIV82641.1"/>
    </source>
</evidence>
<dbReference type="Proteomes" id="UP000265366">
    <property type="component" value="Unassembled WGS sequence"/>
</dbReference>
<dbReference type="AlphaFoldDB" id="A0A3A1P6D3"/>
<accession>A0A3A1P6D3</accession>